<feature type="domain" description="Glycosyl hydrolase family 13 catalytic" evidence="1">
    <location>
        <begin position="17"/>
        <end position="80"/>
    </location>
</feature>
<dbReference type="InterPro" id="IPR017853">
    <property type="entry name" value="GH"/>
</dbReference>
<dbReference type="PANTHER" id="PTHR10357:SF179">
    <property type="entry name" value="NEUTRAL AND BASIC AMINO ACID TRANSPORT PROTEIN RBAT"/>
    <property type="match status" value="1"/>
</dbReference>
<dbReference type="InterPro" id="IPR006047">
    <property type="entry name" value="GH13_cat_dom"/>
</dbReference>
<evidence type="ECO:0000259" key="1">
    <source>
        <dbReference type="Pfam" id="PF00128"/>
    </source>
</evidence>
<evidence type="ECO:0000313" key="3">
    <source>
        <dbReference type="Proteomes" id="UP001500326"/>
    </source>
</evidence>
<dbReference type="SUPFAM" id="SSF51445">
    <property type="entry name" value="(Trans)glycosidases"/>
    <property type="match status" value="1"/>
</dbReference>
<sequence length="82" mass="9530">MTRPTPQWLREALIYEIYPQSFQDSNGDGIGDLPGVIQRLDYLQWLGVDVIWFNPCFESPFRDAGYDVSDYYTVAPRYGTLM</sequence>
<dbReference type="Proteomes" id="UP001500326">
    <property type="component" value="Unassembled WGS sequence"/>
</dbReference>
<name>A0ABN2RPF7_9MICO</name>
<dbReference type="Gene3D" id="3.20.20.80">
    <property type="entry name" value="Glycosidases"/>
    <property type="match status" value="1"/>
</dbReference>
<dbReference type="PANTHER" id="PTHR10357">
    <property type="entry name" value="ALPHA-AMYLASE FAMILY MEMBER"/>
    <property type="match status" value="1"/>
</dbReference>
<evidence type="ECO:0000313" key="2">
    <source>
        <dbReference type="EMBL" id="GAA1972304.1"/>
    </source>
</evidence>
<organism evidence="2 3">
    <name type="scientific">Microbacterium pumilum</name>
    <dbReference type="NCBI Taxonomy" id="344165"/>
    <lineage>
        <taxon>Bacteria</taxon>
        <taxon>Bacillati</taxon>
        <taxon>Actinomycetota</taxon>
        <taxon>Actinomycetes</taxon>
        <taxon>Micrococcales</taxon>
        <taxon>Microbacteriaceae</taxon>
        <taxon>Microbacterium</taxon>
    </lineage>
</organism>
<dbReference type="RefSeq" id="WP_344057354.1">
    <property type="nucleotide sequence ID" value="NZ_BAAAOH010000001.1"/>
</dbReference>
<proteinExistence type="predicted"/>
<accession>A0ABN2RPF7</accession>
<comment type="caution">
    <text evidence="2">The sequence shown here is derived from an EMBL/GenBank/DDBJ whole genome shotgun (WGS) entry which is preliminary data.</text>
</comment>
<dbReference type="Pfam" id="PF00128">
    <property type="entry name" value="Alpha-amylase"/>
    <property type="match status" value="1"/>
</dbReference>
<dbReference type="EMBL" id="BAAAOH010000001">
    <property type="protein sequence ID" value="GAA1972304.1"/>
    <property type="molecule type" value="Genomic_DNA"/>
</dbReference>
<gene>
    <name evidence="2" type="ORF">GCM10009777_00320</name>
</gene>
<protein>
    <recommendedName>
        <fullName evidence="1">Glycosyl hydrolase family 13 catalytic domain-containing protein</fullName>
    </recommendedName>
</protein>
<reference evidence="2 3" key="1">
    <citation type="journal article" date="2019" name="Int. J. Syst. Evol. Microbiol.">
        <title>The Global Catalogue of Microorganisms (GCM) 10K type strain sequencing project: providing services to taxonomists for standard genome sequencing and annotation.</title>
        <authorList>
            <consortium name="The Broad Institute Genomics Platform"/>
            <consortium name="The Broad Institute Genome Sequencing Center for Infectious Disease"/>
            <person name="Wu L."/>
            <person name="Ma J."/>
        </authorList>
    </citation>
    <scope>NUCLEOTIDE SEQUENCE [LARGE SCALE GENOMIC DNA]</scope>
    <source>
        <strain evidence="2 3">JCM 14902</strain>
    </source>
</reference>
<keyword evidence="3" id="KW-1185">Reference proteome</keyword>